<sequence length="257" mass="27251">MKHLILPKTTMKRNNLILLGLAILTLSITSCSDDDDSNDGTETSITEEEAAEAIAMAVSPESGGMVEQTNQAIYTMEEDNSASNKAEDYECGVEYGSSYNISGQSANVTYSASLTWSWIIDCGTGIIPSAADFDLTGTSSYDGPRISSEASTSASINIQNLDDAESSYVVNETFTVSGSQESNVSSINSFTSTMEFTTTNLTILKANYNVASGTVYASFVGKASNGNIYDYSGTLVFTGNQTATLTMGSGNTYNLAW</sequence>
<evidence type="ECO:0008006" key="4">
    <source>
        <dbReference type="Google" id="ProtNLM"/>
    </source>
</evidence>
<comment type="caution">
    <text evidence="2">The sequence shown here is derived from an EMBL/GenBank/DDBJ whole genome shotgun (WGS) entry which is preliminary data.</text>
</comment>
<dbReference type="AlphaFoldDB" id="A0A3A1NFD9"/>
<protein>
    <recommendedName>
        <fullName evidence="4">Lipocalin-like domain-containing protein</fullName>
    </recommendedName>
</protein>
<dbReference type="EMBL" id="QXFI01000033">
    <property type="protein sequence ID" value="RIV43024.1"/>
    <property type="molecule type" value="Genomic_DNA"/>
</dbReference>
<dbReference type="Proteomes" id="UP000266691">
    <property type="component" value="Unassembled WGS sequence"/>
</dbReference>
<proteinExistence type="predicted"/>
<name>A0A3A1NFD9_9FLAO</name>
<evidence type="ECO:0000256" key="1">
    <source>
        <dbReference type="SAM" id="SignalP"/>
    </source>
</evidence>
<organism evidence="2 3">
    <name type="scientific">Flagellimonas pelagia</name>
    <dbReference type="NCBI Taxonomy" id="2306998"/>
    <lineage>
        <taxon>Bacteria</taxon>
        <taxon>Pseudomonadati</taxon>
        <taxon>Bacteroidota</taxon>
        <taxon>Flavobacteriia</taxon>
        <taxon>Flavobacteriales</taxon>
        <taxon>Flavobacteriaceae</taxon>
        <taxon>Flagellimonas</taxon>
    </lineage>
</organism>
<feature type="chain" id="PRO_5017438061" description="Lipocalin-like domain-containing protein" evidence="1">
    <location>
        <begin position="33"/>
        <end position="257"/>
    </location>
</feature>
<accession>A0A3A1NFD9</accession>
<evidence type="ECO:0000313" key="3">
    <source>
        <dbReference type="Proteomes" id="UP000266691"/>
    </source>
</evidence>
<gene>
    <name evidence="2" type="ORF">D2V05_15575</name>
</gene>
<dbReference type="PROSITE" id="PS51257">
    <property type="entry name" value="PROKAR_LIPOPROTEIN"/>
    <property type="match status" value="1"/>
</dbReference>
<keyword evidence="1" id="KW-0732">Signal</keyword>
<reference evidence="2 3" key="1">
    <citation type="submission" date="2018-08" db="EMBL/GenBank/DDBJ databases">
        <title>Proposal of Muricauda 72 sp.nov. and Muricauda NH166 sp.nov., isolated from seawater.</title>
        <authorList>
            <person name="Cheng H."/>
            <person name="Wu Y.-H."/>
            <person name="Guo L.-L."/>
            <person name="Xu X.-W."/>
        </authorList>
    </citation>
    <scope>NUCLEOTIDE SEQUENCE [LARGE SCALE GENOMIC DNA]</scope>
    <source>
        <strain evidence="2 3">72</strain>
    </source>
</reference>
<evidence type="ECO:0000313" key="2">
    <source>
        <dbReference type="EMBL" id="RIV43024.1"/>
    </source>
</evidence>
<feature type="signal peptide" evidence="1">
    <location>
        <begin position="1"/>
        <end position="32"/>
    </location>
</feature>